<comment type="caution">
    <text evidence="2">The sequence shown here is derived from an EMBL/GenBank/DDBJ whole genome shotgun (WGS) entry which is preliminary data.</text>
</comment>
<evidence type="ECO:0000259" key="1">
    <source>
        <dbReference type="Pfam" id="PF13470"/>
    </source>
</evidence>
<feature type="domain" description="PIN" evidence="1">
    <location>
        <begin position="3"/>
        <end position="117"/>
    </location>
</feature>
<dbReference type="SUPFAM" id="SSF88723">
    <property type="entry name" value="PIN domain-like"/>
    <property type="match status" value="1"/>
</dbReference>
<reference evidence="2" key="1">
    <citation type="submission" date="2022-02" db="EMBL/GenBank/DDBJ databases">
        <authorList>
            <person name="Leng L."/>
        </authorList>
    </citation>
    <scope>NUCLEOTIDE SEQUENCE</scope>
    <source>
        <strain evidence="2">JI</strain>
    </source>
</reference>
<sequence length="138" mass="15502">MNVLIDTNVILDALVSRAPFNESAEKLFFLTAENKITACITANSVTDIYYLLHKHLHDNTQCRQALLKLFTLFKILDVTGSDCEKALEMPMPDYEDALLAACAKRGKVDCIITRNQKDFSVSPVKALSPEDFLKNYVT</sequence>
<dbReference type="Gene3D" id="3.40.50.1010">
    <property type="entry name" value="5'-nuclease"/>
    <property type="match status" value="1"/>
</dbReference>
<dbReference type="AlphaFoldDB" id="A0A9X4JTW9"/>
<evidence type="ECO:0000313" key="3">
    <source>
        <dbReference type="Proteomes" id="UP001154312"/>
    </source>
</evidence>
<dbReference type="Proteomes" id="UP001154312">
    <property type="component" value="Unassembled WGS sequence"/>
</dbReference>
<dbReference type="Pfam" id="PF13470">
    <property type="entry name" value="PIN_3"/>
    <property type="match status" value="1"/>
</dbReference>
<accession>A0A9X4JTW9</accession>
<dbReference type="EMBL" id="JAKOAV010000010">
    <property type="protein sequence ID" value="MDF9408095.1"/>
    <property type="molecule type" value="Genomic_DNA"/>
</dbReference>
<evidence type="ECO:0000313" key="2">
    <source>
        <dbReference type="EMBL" id="MDF9408095.1"/>
    </source>
</evidence>
<dbReference type="RefSeq" id="WP_277443381.1">
    <property type="nucleotide sequence ID" value="NZ_JAKOAV010000010.1"/>
</dbReference>
<proteinExistence type="predicted"/>
<protein>
    <submittedName>
        <fullName evidence="2">PIN domain-containing protein</fullName>
    </submittedName>
</protein>
<dbReference type="InterPro" id="IPR029060">
    <property type="entry name" value="PIN-like_dom_sf"/>
</dbReference>
<name>A0A9X4JTW9_9FIRM</name>
<keyword evidence="3" id="KW-1185">Reference proteome</keyword>
<organism evidence="2 3">
    <name type="scientific">Pelotomaculum isophthalicicum JI</name>
    <dbReference type="NCBI Taxonomy" id="947010"/>
    <lineage>
        <taxon>Bacteria</taxon>
        <taxon>Bacillati</taxon>
        <taxon>Bacillota</taxon>
        <taxon>Clostridia</taxon>
        <taxon>Eubacteriales</taxon>
        <taxon>Desulfotomaculaceae</taxon>
        <taxon>Pelotomaculum</taxon>
    </lineage>
</organism>
<gene>
    <name evidence="2" type="ORF">L7E55_06935</name>
</gene>
<dbReference type="InterPro" id="IPR002716">
    <property type="entry name" value="PIN_dom"/>
</dbReference>